<protein>
    <recommendedName>
        <fullName evidence="4">Cyclin N-terminal domain-containing protein</fullName>
    </recommendedName>
</protein>
<accession>A0A5J5A3C2</accession>
<evidence type="ECO:0000256" key="1">
    <source>
        <dbReference type="ARBA" id="ARBA00022618"/>
    </source>
</evidence>
<dbReference type="InterPro" id="IPR039361">
    <property type="entry name" value="Cyclin"/>
</dbReference>
<evidence type="ECO:0000313" key="6">
    <source>
        <dbReference type="Proteomes" id="UP000325577"/>
    </source>
</evidence>
<keyword evidence="2" id="KW-0131">Cell cycle</keyword>
<reference evidence="5 6" key="1">
    <citation type="submission" date="2019-09" db="EMBL/GenBank/DDBJ databases">
        <title>A chromosome-level genome assembly of the Chinese tupelo Nyssa sinensis.</title>
        <authorList>
            <person name="Yang X."/>
            <person name="Kang M."/>
            <person name="Yang Y."/>
            <person name="Xiong H."/>
            <person name="Wang M."/>
            <person name="Zhang Z."/>
            <person name="Wang Z."/>
            <person name="Wu H."/>
            <person name="Ma T."/>
            <person name="Liu J."/>
            <person name="Xi Z."/>
        </authorList>
    </citation>
    <scope>NUCLEOTIDE SEQUENCE [LARGE SCALE GENOMIC DNA]</scope>
    <source>
        <strain evidence="5">J267</strain>
        <tissue evidence="5">Leaf</tissue>
    </source>
</reference>
<evidence type="ECO:0000256" key="3">
    <source>
        <dbReference type="SAM" id="MobiDB-lite"/>
    </source>
</evidence>
<dbReference type="Gene3D" id="1.10.472.10">
    <property type="entry name" value="Cyclin-like"/>
    <property type="match status" value="2"/>
</dbReference>
<dbReference type="CDD" id="cd20544">
    <property type="entry name" value="CYCLIN_AtCycD-like_rpt2"/>
    <property type="match status" value="1"/>
</dbReference>
<sequence>MDHNPKEIDYDPMHPILQQHEIQAFERHFNVESEFMAAEGYSNSGNNVILRRISVSIIEKLSAGYDEFDAFVPYLALNYYDRFLSIKGEIPVVYINAPNIENLKVFALCCLSIAGKLRTKSFSLVEFLKNRKLHTSYQVIMSTELKILQALEWRMRSLTAICFMEYFLPFFRLRDPQPIQGFTLRDISKIIITVHGDVKFTEFRPSTIAASALLDACLKALPEQFLEFKKAIFSCRYVQKEDLLQCMEAMGILYQGKKMEELEPEPEPETDRKITMRELLDADMFLLDKLVGPEPVQPQPESGKLDEESKGNEKVEEGEPEPGTGKALRLGAGTSKTSGGGEASSSKTETEEPEIMNFEVNWPKYQFVMEMLEDEDEDEPEIVGCSCSLL</sequence>
<keyword evidence="1" id="KW-0132">Cell division</keyword>
<evidence type="ECO:0000313" key="5">
    <source>
        <dbReference type="EMBL" id="KAA8523817.1"/>
    </source>
</evidence>
<dbReference type="AlphaFoldDB" id="A0A5J5A3C2"/>
<evidence type="ECO:0000256" key="2">
    <source>
        <dbReference type="ARBA" id="ARBA00023306"/>
    </source>
</evidence>
<dbReference type="GO" id="GO:0051301">
    <property type="term" value="P:cell division"/>
    <property type="evidence" value="ECO:0007669"/>
    <property type="project" value="UniProtKB-KW"/>
</dbReference>
<dbReference type="PANTHER" id="PTHR10177">
    <property type="entry name" value="CYCLINS"/>
    <property type="match status" value="1"/>
</dbReference>
<feature type="domain" description="Cyclin N-terminal" evidence="4">
    <location>
        <begin position="48"/>
        <end position="156"/>
    </location>
</feature>
<keyword evidence="6" id="KW-1185">Reference proteome</keyword>
<dbReference type="Pfam" id="PF00134">
    <property type="entry name" value="Cyclin_N"/>
    <property type="match status" value="1"/>
</dbReference>
<gene>
    <name evidence="5" type="ORF">F0562_010240</name>
</gene>
<dbReference type="InterPro" id="IPR006671">
    <property type="entry name" value="Cyclin_N"/>
</dbReference>
<feature type="compositionally biased region" description="Basic and acidic residues" evidence="3">
    <location>
        <begin position="303"/>
        <end position="317"/>
    </location>
</feature>
<name>A0A5J5A3C2_9ASTE</name>
<dbReference type="OrthoDB" id="1743455at2759"/>
<evidence type="ECO:0000259" key="4">
    <source>
        <dbReference type="Pfam" id="PF00134"/>
    </source>
</evidence>
<dbReference type="SUPFAM" id="SSF47954">
    <property type="entry name" value="Cyclin-like"/>
    <property type="match status" value="2"/>
</dbReference>
<feature type="region of interest" description="Disordered" evidence="3">
    <location>
        <begin position="292"/>
        <end position="357"/>
    </location>
</feature>
<dbReference type="EMBL" id="CM018047">
    <property type="protein sequence ID" value="KAA8523817.1"/>
    <property type="molecule type" value="Genomic_DNA"/>
</dbReference>
<organism evidence="5 6">
    <name type="scientific">Nyssa sinensis</name>
    <dbReference type="NCBI Taxonomy" id="561372"/>
    <lineage>
        <taxon>Eukaryota</taxon>
        <taxon>Viridiplantae</taxon>
        <taxon>Streptophyta</taxon>
        <taxon>Embryophyta</taxon>
        <taxon>Tracheophyta</taxon>
        <taxon>Spermatophyta</taxon>
        <taxon>Magnoliopsida</taxon>
        <taxon>eudicotyledons</taxon>
        <taxon>Gunneridae</taxon>
        <taxon>Pentapetalae</taxon>
        <taxon>asterids</taxon>
        <taxon>Cornales</taxon>
        <taxon>Nyssaceae</taxon>
        <taxon>Nyssa</taxon>
    </lineage>
</organism>
<dbReference type="Proteomes" id="UP000325577">
    <property type="component" value="Linkage Group LG4"/>
</dbReference>
<proteinExistence type="predicted"/>
<dbReference type="InterPro" id="IPR036915">
    <property type="entry name" value="Cyclin-like_sf"/>
</dbReference>